<dbReference type="InterPro" id="IPR036163">
    <property type="entry name" value="HMA_dom_sf"/>
</dbReference>
<dbReference type="InterPro" id="IPR017969">
    <property type="entry name" value="Heavy-metal-associated_CS"/>
</dbReference>
<dbReference type="RefSeq" id="WP_155454463.1">
    <property type="nucleotide sequence ID" value="NZ_WNKX01000008.1"/>
</dbReference>
<dbReference type="EMBL" id="WNKX01000008">
    <property type="protein sequence ID" value="MTW11513.1"/>
    <property type="molecule type" value="Genomic_DNA"/>
</dbReference>
<accession>A0A6L6QIQ2</accession>
<dbReference type="SUPFAM" id="SSF55008">
    <property type="entry name" value="HMA, heavy metal-associated domain"/>
    <property type="match status" value="1"/>
</dbReference>
<sequence>MYELTVENMTCGHCVSAVTEAVHTVDPAAFVEVDLKGRHVKVNSTAALEPIKAAIEDAGYPVTRAAA</sequence>
<dbReference type="Proteomes" id="UP000472320">
    <property type="component" value="Unassembled WGS sequence"/>
</dbReference>
<dbReference type="GO" id="GO:0046872">
    <property type="term" value="F:metal ion binding"/>
    <property type="evidence" value="ECO:0007669"/>
    <property type="project" value="UniProtKB-KW"/>
</dbReference>
<comment type="caution">
    <text evidence="3">The sequence shown here is derived from an EMBL/GenBank/DDBJ whole genome shotgun (WGS) entry which is preliminary data.</text>
</comment>
<keyword evidence="4" id="KW-1185">Reference proteome</keyword>
<keyword evidence="1" id="KW-0479">Metal-binding</keyword>
<dbReference type="PROSITE" id="PS50846">
    <property type="entry name" value="HMA_2"/>
    <property type="match status" value="1"/>
</dbReference>
<evidence type="ECO:0000259" key="2">
    <source>
        <dbReference type="PROSITE" id="PS50846"/>
    </source>
</evidence>
<evidence type="ECO:0000256" key="1">
    <source>
        <dbReference type="ARBA" id="ARBA00022723"/>
    </source>
</evidence>
<protein>
    <submittedName>
        <fullName evidence="3">Copper chaperone</fullName>
    </submittedName>
</protein>
<dbReference type="InterPro" id="IPR006121">
    <property type="entry name" value="HMA_dom"/>
</dbReference>
<feature type="domain" description="HMA" evidence="2">
    <location>
        <begin position="1"/>
        <end position="63"/>
    </location>
</feature>
<dbReference type="PROSITE" id="PS01047">
    <property type="entry name" value="HMA_1"/>
    <property type="match status" value="1"/>
</dbReference>
<name>A0A6L6QIQ2_9BURK</name>
<dbReference type="OrthoDB" id="9813965at2"/>
<organism evidence="3 4">
    <name type="scientific">Massilia eburnea</name>
    <dbReference type="NCBI Taxonomy" id="1776165"/>
    <lineage>
        <taxon>Bacteria</taxon>
        <taxon>Pseudomonadati</taxon>
        <taxon>Pseudomonadota</taxon>
        <taxon>Betaproteobacteria</taxon>
        <taxon>Burkholderiales</taxon>
        <taxon>Oxalobacteraceae</taxon>
        <taxon>Telluria group</taxon>
        <taxon>Massilia</taxon>
    </lineage>
</organism>
<proteinExistence type="predicted"/>
<dbReference type="AlphaFoldDB" id="A0A6L6QIQ2"/>
<evidence type="ECO:0000313" key="4">
    <source>
        <dbReference type="Proteomes" id="UP000472320"/>
    </source>
</evidence>
<dbReference type="Pfam" id="PF00403">
    <property type="entry name" value="HMA"/>
    <property type="match status" value="1"/>
</dbReference>
<dbReference type="Gene3D" id="3.30.70.100">
    <property type="match status" value="1"/>
</dbReference>
<gene>
    <name evidence="3" type="ORF">GM658_12985</name>
</gene>
<evidence type="ECO:0000313" key="3">
    <source>
        <dbReference type="EMBL" id="MTW11513.1"/>
    </source>
</evidence>
<dbReference type="CDD" id="cd00371">
    <property type="entry name" value="HMA"/>
    <property type="match status" value="1"/>
</dbReference>
<reference evidence="3 4" key="1">
    <citation type="submission" date="2019-11" db="EMBL/GenBank/DDBJ databases">
        <title>Type strains purchased from KCTC, JCM and DSMZ.</title>
        <authorList>
            <person name="Lu H."/>
        </authorList>
    </citation>
    <scope>NUCLEOTIDE SEQUENCE [LARGE SCALE GENOMIC DNA]</scope>
    <source>
        <strain evidence="3 4">JCM 31587</strain>
    </source>
</reference>